<evidence type="ECO:0000313" key="2">
    <source>
        <dbReference type="Proteomes" id="UP001604277"/>
    </source>
</evidence>
<comment type="caution">
    <text evidence="1">The sequence shown here is derived from an EMBL/GenBank/DDBJ whole genome shotgun (WGS) entry which is preliminary data.</text>
</comment>
<proteinExistence type="predicted"/>
<organism evidence="1 2">
    <name type="scientific">Forsythia ovata</name>
    <dbReference type="NCBI Taxonomy" id="205694"/>
    <lineage>
        <taxon>Eukaryota</taxon>
        <taxon>Viridiplantae</taxon>
        <taxon>Streptophyta</taxon>
        <taxon>Embryophyta</taxon>
        <taxon>Tracheophyta</taxon>
        <taxon>Spermatophyta</taxon>
        <taxon>Magnoliopsida</taxon>
        <taxon>eudicotyledons</taxon>
        <taxon>Gunneridae</taxon>
        <taxon>Pentapetalae</taxon>
        <taxon>asterids</taxon>
        <taxon>lamiids</taxon>
        <taxon>Lamiales</taxon>
        <taxon>Oleaceae</taxon>
        <taxon>Forsythieae</taxon>
        <taxon>Forsythia</taxon>
    </lineage>
</organism>
<evidence type="ECO:0008006" key="3">
    <source>
        <dbReference type="Google" id="ProtNLM"/>
    </source>
</evidence>
<keyword evidence="2" id="KW-1185">Reference proteome</keyword>
<gene>
    <name evidence="1" type="ORF">Fot_25610</name>
</gene>
<dbReference type="AlphaFoldDB" id="A0ABD1U9N6"/>
<evidence type="ECO:0000313" key="1">
    <source>
        <dbReference type="EMBL" id="KAL2521687.1"/>
    </source>
</evidence>
<protein>
    <recommendedName>
        <fullName evidence="3">LAGLIDADG homing endonuclease</fullName>
    </recommendedName>
</protein>
<accession>A0ABD1U9N6</accession>
<dbReference type="Proteomes" id="UP001604277">
    <property type="component" value="Unassembled WGS sequence"/>
</dbReference>
<reference evidence="2" key="1">
    <citation type="submission" date="2024-07" db="EMBL/GenBank/DDBJ databases">
        <title>Two chromosome-level genome assemblies of Korean endemic species Abeliophyllum distichum and Forsythia ovata (Oleaceae).</title>
        <authorList>
            <person name="Jang H."/>
        </authorList>
    </citation>
    <scope>NUCLEOTIDE SEQUENCE [LARGE SCALE GENOMIC DNA]</scope>
</reference>
<sequence length="106" mass="12049">MQELKGHQQVSREVRIIQGATLSHVSAYLPLLKNTHPTTIAKHDFNNMVNKFNINSNLVNNIHLLFKLDIRSKDPVRLVLMFLEGLGYGAKAICHTTENKRLPYIG</sequence>
<name>A0ABD1U9N6_9LAMI</name>
<dbReference type="EMBL" id="JBFOLJ010000007">
    <property type="protein sequence ID" value="KAL2521687.1"/>
    <property type="molecule type" value="Genomic_DNA"/>
</dbReference>